<dbReference type="AlphaFoldDB" id="A0A0H2UDR9"/>
<evidence type="ECO:0000256" key="1">
    <source>
        <dbReference type="ARBA" id="ARBA00006484"/>
    </source>
</evidence>
<feature type="non-terminal residue" evidence="3">
    <location>
        <position position="254"/>
    </location>
</feature>
<reference evidence="3" key="1">
    <citation type="submission" date="2010-05" db="EMBL/GenBank/DDBJ databases">
        <title>The Genome Sequence of Magnaporthe poae strain ATCC 64411.</title>
        <authorList>
            <consortium name="The Broad Institute Genome Sequencing Platform"/>
            <consortium name="Broad Institute Genome Sequencing Center for Infectious Disease"/>
            <person name="Ma L.-J."/>
            <person name="Dead R."/>
            <person name="Young S."/>
            <person name="Zeng Q."/>
            <person name="Koehrsen M."/>
            <person name="Alvarado L."/>
            <person name="Berlin A."/>
            <person name="Chapman S.B."/>
            <person name="Chen Z."/>
            <person name="Freedman E."/>
            <person name="Gellesch M."/>
            <person name="Goldberg J."/>
            <person name="Griggs A."/>
            <person name="Gujja S."/>
            <person name="Heilman E.R."/>
            <person name="Heiman D."/>
            <person name="Hepburn T."/>
            <person name="Howarth C."/>
            <person name="Jen D."/>
            <person name="Larson L."/>
            <person name="Mehta T."/>
            <person name="Neiman D."/>
            <person name="Pearson M."/>
            <person name="Roberts A."/>
            <person name="Saif S."/>
            <person name="Shea T."/>
            <person name="Shenoy N."/>
            <person name="Sisk P."/>
            <person name="Stolte C."/>
            <person name="Sykes S."/>
            <person name="Walk T."/>
            <person name="White J."/>
            <person name="Yandava C."/>
            <person name="Haas B."/>
            <person name="Nusbaum C."/>
            <person name="Birren B."/>
        </authorList>
    </citation>
    <scope>NUCLEOTIDE SEQUENCE</scope>
    <source>
        <strain evidence="3">ATCC 64411</strain>
    </source>
</reference>
<dbReference type="CDD" id="cd05233">
    <property type="entry name" value="SDR_c"/>
    <property type="match status" value="1"/>
</dbReference>
<dbReference type="OrthoDB" id="5307821at2759"/>
<evidence type="ECO:0008006" key="4">
    <source>
        <dbReference type="Google" id="ProtNLM"/>
    </source>
</evidence>
<organism evidence="3">
    <name type="scientific">Magnaporthiopsis poae (strain ATCC 64411 / 73-15)</name>
    <name type="common">Kentucky bluegrass fungus</name>
    <name type="synonym">Magnaporthe poae</name>
    <dbReference type="NCBI Taxonomy" id="644358"/>
    <lineage>
        <taxon>Eukaryota</taxon>
        <taxon>Fungi</taxon>
        <taxon>Dikarya</taxon>
        <taxon>Ascomycota</taxon>
        <taxon>Pezizomycotina</taxon>
        <taxon>Sordariomycetes</taxon>
        <taxon>Sordariomycetidae</taxon>
        <taxon>Magnaporthales</taxon>
        <taxon>Magnaporthaceae</taxon>
        <taxon>Magnaporthiopsis</taxon>
    </lineage>
</organism>
<dbReference type="Gene3D" id="3.40.50.720">
    <property type="entry name" value="NAD(P)-binding Rossmann-like Domain"/>
    <property type="match status" value="1"/>
</dbReference>
<dbReference type="Pfam" id="PF00106">
    <property type="entry name" value="adh_short"/>
    <property type="match status" value="1"/>
</dbReference>
<comment type="similarity">
    <text evidence="1">Belongs to the short-chain dehydrogenases/reductases (SDR) family.</text>
</comment>
<dbReference type="EMBL" id="GL876973">
    <property type="protein sequence ID" value="KLU89604.1"/>
    <property type="molecule type" value="Genomic_DNA"/>
</dbReference>
<name>A0A0H2UDR9_MAGP6</name>
<evidence type="ECO:0000313" key="3">
    <source>
        <dbReference type="EMBL" id="KLU89604.1"/>
    </source>
</evidence>
<evidence type="ECO:0000256" key="2">
    <source>
        <dbReference type="ARBA" id="ARBA00023002"/>
    </source>
</evidence>
<keyword evidence="2" id="KW-0560">Oxidoreductase</keyword>
<dbReference type="PANTHER" id="PTHR43008">
    <property type="entry name" value="BENZIL REDUCTASE"/>
    <property type="match status" value="1"/>
</dbReference>
<reference evidence="3" key="2">
    <citation type="submission" date="2011-03" db="EMBL/GenBank/DDBJ databases">
        <title>Annotation of Magnaporthe poae ATCC 64411.</title>
        <authorList>
            <person name="Ma L.-J."/>
            <person name="Dead R."/>
            <person name="Young S.K."/>
            <person name="Zeng Q."/>
            <person name="Gargeya S."/>
            <person name="Fitzgerald M."/>
            <person name="Haas B."/>
            <person name="Abouelleil A."/>
            <person name="Alvarado L."/>
            <person name="Arachchi H.M."/>
            <person name="Berlin A."/>
            <person name="Brown A."/>
            <person name="Chapman S.B."/>
            <person name="Chen Z."/>
            <person name="Dunbar C."/>
            <person name="Freedman E."/>
            <person name="Gearin G."/>
            <person name="Gellesch M."/>
            <person name="Goldberg J."/>
            <person name="Griggs A."/>
            <person name="Gujja S."/>
            <person name="Heiman D."/>
            <person name="Howarth C."/>
            <person name="Larson L."/>
            <person name="Lui A."/>
            <person name="MacDonald P.J.P."/>
            <person name="Mehta T."/>
            <person name="Montmayeur A."/>
            <person name="Murphy C."/>
            <person name="Neiman D."/>
            <person name="Pearson M."/>
            <person name="Priest M."/>
            <person name="Roberts A."/>
            <person name="Saif S."/>
            <person name="Shea T."/>
            <person name="Shenoy N."/>
            <person name="Sisk P."/>
            <person name="Stolte C."/>
            <person name="Sykes S."/>
            <person name="Yandava C."/>
            <person name="Wortman J."/>
            <person name="Nusbaum C."/>
            <person name="Birren B."/>
        </authorList>
    </citation>
    <scope>NUCLEOTIDE SEQUENCE</scope>
    <source>
        <strain evidence="3">ATCC 64411</strain>
    </source>
</reference>
<dbReference type="PRINTS" id="PR00081">
    <property type="entry name" value="GDHRDH"/>
</dbReference>
<dbReference type="PANTHER" id="PTHR43008:SF7">
    <property type="entry name" value="SHORT CHAIN DEHYDROGENASE_REDUCTASE (AFU_ORTHOLOGUE AFUA_2G00830)"/>
    <property type="match status" value="1"/>
</dbReference>
<dbReference type="VEuPathDB" id="FungiDB:MAPG_08575"/>
<dbReference type="SUPFAM" id="SSF51735">
    <property type="entry name" value="NAD(P)-binding Rossmann-fold domains"/>
    <property type="match status" value="1"/>
</dbReference>
<proteinExistence type="inferred from homology"/>
<accession>A0A0H2UDR9</accession>
<dbReference type="InterPro" id="IPR036291">
    <property type="entry name" value="NAD(P)-bd_dom_sf"/>
</dbReference>
<dbReference type="InterPro" id="IPR002347">
    <property type="entry name" value="SDR_fam"/>
</dbReference>
<sequence length="254" mass="26351">MTAILRPGNTAVITGGASGIGLELAKRCAGFGMKVLVVDWDSELLEKSKSAGSDAANISTVKADVSKPEEWGAVAKAVESELGGTISLLVLNAGIGRRSSWDDAAAFRTVMDVNFFGVINGIAALLPMVKRAATTGPSAVVITGSKQGITNPPGGPAYNASKAAVRSVAEQLDYDLRNDANVSVHLLVPGWTFTGMTGGGAAGAGKEKPAGAWLPSQVVDYLVAKMNEGSFYVLCPDNDVSERLDRRRVLWSAG</sequence>
<gene>
    <name evidence="3" type="ORF">MAPG_08575</name>
</gene>
<dbReference type="GO" id="GO:0050664">
    <property type="term" value="F:oxidoreductase activity, acting on NAD(P)H, oxygen as acceptor"/>
    <property type="evidence" value="ECO:0007669"/>
    <property type="project" value="TreeGrafter"/>
</dbReference>
<protein>
    <recommendedName>
        <fullName evidence="4">Short-chain dehydrogenase/reductase SDR</fullName>
    </recommendedName>
</protein>
<dbReference type="GO" id="GO:0016616">
    <property type="term" value="F:oxidoreductase activity, acting on the CH-OH group of donors, NAD or NADP as acceptor"/>
    <property type="evidence" value="ECO:0007669"/>
    <property type="project" value="UniProtKB-ARBA"/>
</dbReference>